<keyword evidence="7" id="KW-1185">Reference proteome</keyword>
<dbReference type="EMBL" id="MU001702">
    <property type="protein sequence ID" value="KAF2452915.1"/>
    <property type="molecule type" value="Genomic_DNA"/>
</dbReference>
<evidence type="ECO:0000313" key="6">
    <source>
        <dbReference type="EMBL" id="KAF2452915.1"/>
    </source>
</evidence>
<dbReference type="Pfam" id="PF00347">
    <property type="entry name" value="Ribosomal_L6"/>
    <property type="match status" value="2"/>
</dbReference>
<evidence type="ECO:0000259" key="5">
    <source>
        <dbReference type="Pfam" id="PF00347"/>
    </source>
</evidence>
<name>A0A6A6NME9_9PEZI</name>
<dbReference type="AlphaFoldDB" id="A0A6A6NME9"/>
<reference evidence="6" key="1">
    <citation type="journal article" date="2020" name="Stud. Mycol.">
        <title>101 Dothideomycetes genomes: a test case for predicting lifestyles and emergence of pathogens.</title>
        <authorList>
            <person name="Haridas S."/>
            <person name="Albert R."/>
            <person name="Binder M."/>
            <person name="Bloem J."/>
            <person name="Labutti K."/>
            <person name="Salamov A."/>
            <person name="Andreopoulos B."/>
            <person name="Baker S."/>
            <person name="Barry K."/>
            <person name="Bills G."/>
            <person name="Bluhm B."/>
            <person name="Cannon C."/>
            <person name="Castanera R."/>
            <person name="Culley D."/>
            <person name="Daum C."/>
            <person name="Ezra D."/>
            <person name="Gonzalez J."/>
            <person name="Henrissat B."/>
            <person name="Kuo A."/>
            <person name="Liang C."/>
            <person name="Lipzen A."/>
            <person name="Lutzoni F."/>
            <person name="Magnuson J."/>
            <person name="Mondo S."/>
            <person name="Nolan M."/>
            <person name="Ohm R."/>
            <person name="Pangilinan J."/>
            <person name="Park H.-J."/>
            <person name="Ramirez L."/>
            <person name="Alfaro M."/>
            <person name="Sun H."/>
            <person name="Tritt A."/>
            <person name="Yoshinaga Y."/>
            <person name="Zwiers L.-H."/>
            <person name="Turgeon B."/>
            <person name="Goodwin S."/>
            <person name="Spatafora J."/>
            <person name="Crous P."/>
            <person name="Grigoriev I."/>
        </authorList>
    </citation>
    <scope>NUCLEOTIDE SEQUENCE</scope>
    <source>
        <strain evidence="6">ATCC 16933</strain>
    </source>
</reference>
<dbReference type="GO" id="GO:0006412">
    <property type="term" value="P:translation"/>
    <property type="evidence" value="ECO:0007669"/>
    <property type="project" value="InterPro"/>
</dbReference>
<dbReference type="InterPro" id="IPR019906">
    <property type="entry name" value="Ribosomal_uL6_bac-type"/>
</dbReference>
<proteinExistence type="inferred from homology"/>
<keyword evidence="3 4" id="KW-0687">Ribonucleoprotein</keyword>
<dbReference type="FunFam" id="3.90.930.12:FF:000001">
    <property type="entry name" value="50S ribosomal protein L6"/>
    <property type="match status" value="1"/>
</dbReference>
<comment type="similarity">
    <text evidence="1 4">Belongs to the universal ribosomal protein uL6 family.</text>
</comment>
<accession>A0A6A6NME9</accession>
<dbReference type="SUPFAM" id="SSF56053">
    <property type="entry name" value="Ribosomal protein L6"/>
    <property type="match status" value="2"/>
</dbReference>
<dbReference type="OrthoDB" id="540873at2759"/>
<dbReference type="Gene3D" id="3.90.930.12">
    <property type="entry name" value="Ribosomal protein L6, alpha-beta domain"/>
    <property type="match status" value="2"/>
</dbReference>
<dbReference type="InterPro" id="IPR036789">
    <property type="entry name" value="Ribosomal_uL6-like_a/b-dom_sf"/>
</dbReference>
<protein>
    <submittedName>
        <fullName evidence="6">Ribosomal protein L6, alpha-beta domain-containing protein</fullName>
    </submittedName>
</protein>
<dbReference type="GO" id="GO:0019843">
    <property type="term" value="F:rRNA binding"/>
    <property type="evidence" value="ECO:0007669"/>
    <property type="project" value="InterPro"/>
</dbReference>
<evidence type="ECO:0000256" key="1">
    <source>
        <dbReference type="ARBA" id="ARBA00009356"/>
    </source>
</evidence>
<dbReference type="GO" id="GO:0003735">
    <property type="term" value="F:structural constituent of ribosome"/>
    <property type="evidence" value="ECO:0007669"/>
    <property type="project" value="InterPro"/>
</dbReference>
<evidence type="ECO:0000313" key="7">
    <source>
        <dbReference type="Proteomes" id="UP000799766"/>
    </source>
</evidence>
<sequence>MYARRRLFAALARPSSSPSYISGTGSSDLPSFLVPAFSPQTRRQFSATAPCSSKIGALPLHVPSDVTLSVVDGGQNGRTGARRKWAGKKSAKGAIDIGLSKPIGEKIADVQTVLLQGPMGEISMPIPSFVNLRTTPDKKLFVSVIEPQNREQRTMWGTVRSYLQNHITGVSAGHTAILRLNGVGYRATIEPTASTVTATYPGQLFVNLKVGFSHPVELGVPEGVKASTPQPTRLLLEGIDKHQVMQFAANLRKWRPPEPYKGKGIFVNGETIKLKNKKIS</sequence>
<feature type="domain" description="Large ribosomal subunit protein uL6 alpha-beta" evidence="5">
    <location>
        <begin position="206"/>
        <end position="265"/>
    </location>
</feature>
<dbReference type="InterPro" id="IPR000702">
    <property type="entry name" value="Ribosomal_uL6-like"/>
</dbReference>
<dbReference type="InterPro" id="IPR002358">
    <property type="entry name" value="Ribosomal_uL6_CS"/>
</dbReference>
<evidence type="ECO:0000256" key="4">
    <source>
        <dbReference type="RuleBase" id="RU003869"/>
    </source>
</evidence>
<dbReference type="Proteomes" id="UP000799766">
    <property type="component" value="Unassembled WGS sequence"/>
</dbReference>
<dbReference type="PROSITE" id="PS00525">
    <property type="entry name" value="RIBOSOMAL_L6_1"/>
    <property type="match status" value="1"/>
</dbReference>
<evidence type="ECO:0000256" key="3">
    <source>
        <dbReference type="ARBA" id="ARBA00023274"/>
    </source>
</evidence>
<dbReference type="GO" id="GO:0005762">
    <property type="term" value="C:mitochondrial large ribosomal subunit"/>
    <property type="evidence" value="ECO:0007669"/>
    <property type="project" value="TreeGrafter"/>
</dbReference>
<organism evidence="6 7">
    <name type="scientific">Lineolata rhizophorae</name>
    <dbReference type="NCBI Taxonomy" id="578093"/>
    <lineage>
        <taxon>Eukaryota</taxon>
        <taxon>Fungi</taxon>
        <taxon>Dikarya</taxon>
        <taxon>Ascomycota</taxon>
        <taxon>Pezizomycotina</taxon>
        <taxon>Dothideomycetes</taxon>
        <taxon>Dothideomycetes incertae sedis</taxon>
        <taxon>Lineolatales</taxon>
        <taxon>Lineolataceae</taxon>
        <taxon>Lineolata</taxon>
    </lineage>
</organism>
<keyword evidence="2 4" id="KW-0689">Ribosomal protein</keyword>
<evidence type="ECO:0000256" key="2">
    <source>
        <dbReference type="ARBA" id="ARBA00022980"/>
    </source>
</evidence>
<gene>
    <name evidence="6" type="ORF">BDY21DRAFT_388403</name>
</gene>
<feature type="domain" description="Large ribosomal subunit protein uL6 alpha-beta" evidence="5">
    <location>
        <begin position="107"/>
        <end position="173"/>
    </location>
</feature>
<dbReference type="PANTHER" id="PTHR11655:SF14">
    <property type="entry name" value="LARGE RIBOSOMAL SUBUNIT PROTEIN UL6M"/>
    <property type="match status" value="1"/>
</dbReference>
<dbReference type="InterPro" id="IPR020040">
    <property type="entry name" value="Ribosomal_uL6_a/b-dom"/>
</dbReference>
<dbReference type="PRINTS" id="PR00059">
    <property type="entry name" value="RIBOSOMALL6"/>
</dbReference>
<dbReference type="PANTHER" id="PTHR11655">
    <property type="entry name" value="60S/50S RIBOSOMAL PROTEIN L6/L9"/>
    <property type="match status" value="1"/>
</dbReference>